<dbReference type="Proteomes" id="UP000005413">
    <property type="component" value="Unassembled WGS sequence"/>
</dbReference>
<dbReference type="AlphaFoldDB" id="G5JHT8"/>
<feature type="non-terminal residue" evidence="1">
    <location>
        <position position="1"/>
    </location>
</feature>
<sequence length="32" mass="3461">DAAVGANRPVGDMVMIFNRVQGQGKLMTQELN</sequence>
<accession>G5JHT8</accession>
<reference evidence="1 2" key="1">
    <citation type="journal article" date="2012" name="BMC Genomics">
        <title>Comparative genomic analysis of the genus Staphylococcus including Staphylococcus aureus and its newly described sister species Staphylococcus simiae.</title>
        <authorList>
            <person name="Suzuki H."/>
            <person name="Lefebure T."/>
            <person name="Pavinski Bitar P."/>
            <person name="Stanhope M.J."/>
        </authorList>
    </citation>
    <scope>NUCLEOTIDE SEQUENCE [LARGE SCALE GENOMIC DNA]</scope>
    <source>
        <strain evidence="1 2">CCM 7213</strain>
    </source>
</reference>
<feature type="non-terminal residue" evidence="1">
    <location>
        <position position="32"/>
    </location>
</feature>
<gene>
    <name evidence="1" type="ORF">SS7213T_05101</name>
</gene>
<comment type="caution">
    <text evidence="1">The sequence shown here is derived from an EMBL/GenBank/DDBJ whole genome shotgun (WGS) entry which is preliminary data.</text>
</comment>
<name>G5JHT8_9STAP</name>
<proteinExistence type="predicted"/>
<keyword evidence="2" id="KW-1185">Reference proteome</keyword>
<protein>
    <submittedName>
        <fullName evidence="1">Uncharacterized protein</fullName>
    </submittedName>
</protein>
<evidence type="ECO:0000313" key="1">
    <source>
        <dbReference type="EMBL" id="EHJ08248.1"/>
    </source>
</evidence>
<organism evidence="1 2">
    <name type="scientific">Staphylococcus simiae CCM 7213 = CCUG 51256</name>
    <dbReference type="NCBI Taxonomy" id="911238"/>
    <lineage>
        <taxon>Bacteria</taxon>
        <taxon>Bacillati</taxon>
        <taxon>Bacillota</taxon>
        <taxon>Bacilli</taxon>
        <taxon>Bacillales</taxon>
        <taxon>Staphylococcaceae</taxon>
        <taxon>Staphylococcus</taxon>
    </lineage>
</organism>
<evidence type="ECO:0000313" key="2">
    <source>
        <dbReference type="Proteomes" id="UP000005413"/>
    </source>
</evidence>
<dbReference type="EMBL" id="AEUN01000354">
    <property type="protein sequence ID" value="EHJ08248.1"/>
    <property type="molecule type" value="Genomic_DNA"/>
</dbReference>